<proteinExistence type="predicted"/>
<protein>
    <submittedName>
        <fullName evidence="1">Uncharacterized protein</fullName>
    </submittedName>
</protein>
<sequence>MKFSRCFLVLALLYSNDIWGQEKKIYSGAYSWRGFEGKADFEFYSFDKDSVVLDGDFKFQSKKLPQKDELLKVLVEGAYDRNKKAQKWNYLTEDYKVTIRDVKDIELVADLSGTLIELKANYEGGVPSGNWVYEEYSVDGPKKVRRAFSDQLLFKKGDLSEKLEIQFRNNGRAEFIRGKLLENGVMDGEWVIVYREGEKLISEVRNYLNGFLIGMVKRDLKTDQLIMDKVYFETIDKLNLLDQGKNTGFRVADRVFNLDYRDGFLSDSEEAKSQNAGNQFIKEFLSKLLKFESSYVNAAGQLIDYPMHTRRMVYEFNRTQQRLIETIPGSYKSLISKIQTYLDDDSFVLNKNSSESMAYAYQIHSDFENRLKGLEELVKLLETKDIQYHDVSLLEKSLENKFPKEIPIKFTYGGESVSRSLSFSKEEFSKGFFRGLDSWLTQISELIDQQQDLVDESLFVIRQDSELLDLEKQIAQKSEATRNLYQVDFANEYVKAVYEQLYTQTLQKLTGDFAKEQEFDKKKAIGQNILDLLSTLISNYPELLELNSYSQQVDELYQEEVFNPFTYSRYNQRIKPKLYDAYERLMEYYQGQLMQERNPKQLPVWIQKIQTLSSKMVALVDQDTKSIERSINKRASISKLEQSLGLQ</sequence>
<dbReference type="RefSeq" id="WP_091650420.1">
    <property type="nucleotide sequence ID" value="NZ_FOVW01000002.1"/>
</dbReference>
<evidence type="ECO:0000313" key="1">
    <source>
        <dbReference type="EMBL" id="SFN86007.1"/>
    </source>
</evidence>
<dbReference type="Proteomes" id="UP000199564">
    <property type="component" value="Unassembled WGS sequence"/>
</dbReference>
<evidence type="ECO:0000313" key="2">
    <source>
        <dbReference type="Proteomes" id="UP000199564"/>
    </source>
</evidence>
<name>A0A1I5CGG6_9BACT</name>
<gene>
    <name evidence="1" type="ORF">SAMN04488519_102266</name>
</gene>
<organism evidence="1 2">
    <name type="scientific">Algoriphagus ornithinivorans</name>
    <dbReference type="NCBI Taxonomy" id="226506"/>
    <lineage>
        <taxon>Bacteria</taxon>
        <taxon>Pseudomonadati</taxon>
        <taxon>Bacteroidota</taxon>
        <taxon>Cytophagia</taxon>
        <taxon>Cytophagales</taxon>
        <taxon>Cyclobacteriaceae</taxon>
        <taxon>Algoriphagus</taxon>
    </lineage>
</organism>
<keyword evidence="2" id="KW-1185">Reference proteome</keyword>
<dbReference type="STRING" id="226506.SAMN04488519_102266"/>
<reference evidence="2" key="1">
    <citation type="submission" date="2016-10" db="EMBL/GenBank/DDBJ databases">
        <authorList>
            <person name="Varghese N."/>
            <person name="Submissions S."/>
        </authorList>
    </citation>
    <scope>NUCLEOTIDE SEQUENCE [LARGE SCALE GENOMIC DNA]</scope>
    <source>
        <strain evidence="2">DSM 15282</strain>
    </source>
</reference>
<accession>A0A1I5CGG6</accession>
<dbReference type="EMBL" id="FOVW01000002">
    <property type="protein sequence ID" value="SFN86007.1"/>
    <property type="molecule type" value="Genomic_DNA"/>
</dbReference>
<dbReference type="AlphaFoldDB" id="A0A1I5CGG6"/>